<dbReference type="EMBL" id="JAVDBT010000008">
    <property type="protein sequence ID" value="MDQ2066736.1"/>
    <property type="molecule type" value="Genomic_DNA"/>
</dbReference>
<dbReference type="Proteomes" id="UP001239680">
    <property type="component" value="Unassembled WGS sequence"/>
</dbReference>
<keyword evidence="2" id="KW-1185">Reference proteome</keyword>
<evidence type="ECO:0008006" key="3">
    <source>
        <dbReference type="Google" id="ProtNLM"/>
    </source>
</evidence>
<name>A0ABU0VYB6_9RHOB</name>
<accession>A0ABU0VYB6</accession>
<reference evidence="1 2" key="1">
    <citation type="submission" date="2023-08" db="EMBL/GenBank/DDBJ databases">
        <title>Characterization of two Paracoccaceae strains isolated from Phycosphere and proposal of Xinfangfangia lacusdiani sp. nov.</title>
        <authorList>
            <person name="Deng Y."/>
            <person name="Zhang Y.Q."/>
        </authorList>
    </citation>
    <scope>NUCLEOTIDE SEQUENCE [LARGE SCALE GENOMIC DNA]</scope>
    <source>
        <strain evidence="1 2">CPCC 101601</strain>
    </source>
</reference>
<gene>
    <name evidence="1" type="ORF">Q9295_10135</name>
</gene>
<dbReference type="RefSeq" id="WP_306680446.1">
    <property type="nucleotide sequence ID" value="NZ_JAVDBT010000008.1"/>
</dbReference>
<evidence type="ECO:0000313" key="2">
    <source>
        <dbReference type="Proteomes" id="UP001239680"/>
    </source>
</evidence>
<comment type="caution">
    <text evidence="1">The sequence shown here is derived from an EMBL/GenBank/DDBJ whole genome shotgun (WGS) entry which is preliminary data.</text>
</comment>
<evidence type="ECO:0000313" key="1">
    <source>
        <dbReference type="EMBL" id="MDQ2066736.1"/>
    </source>
</evidence>
<protein>
    <recommendedName>
        <fullName evidence="3">Chitin-binding type-3 domain-containing protein</fullName>
    </recommendedName>
</protein>
<proteinExistence type="predicted"/>
<organism evidence="1 2">
    <name type="scientific">Pseudogemmobacter lacusdianii</name>
    <dbReference type="NCBI Taxonomy" id="3069608"/>
    <lineage>
        <taxon>Bacteria</taxon>
        <taxon>Pseudomonadati</taxon>
        <taxon>Pseudomonadota</taxon>
        <taxon>Alphaproteobacteria</taxon>
        <taxon>Rhodobacterales</taxon>
        <taxon>Paracoccaceae</taxon>
        <taxon>Pseudogemmobacter</taxon>
    </lineage>
</organism>
<sequence>MPQTDFKIGTAVVTATGGSSLVWANPGNVIVDSTSTATSAAPKNSATITQQLWITGFPPIPSGSRIVGVEMKMRVGVAGADGAAHVLQLTHGGVLIGSNQSSPTIPVSIVNNPVLYELTVGGAADLWGVSNLTDVMVNSPTFGVVCAFTAPIGDNKTAVSLSWVKLNIHYEPNDGVFVKDSGVWKVGTGWVKDGGIWKPAKKYLKEAGVWKL</sequence>